<accession>A0AAD8WGF7</accession>
<dbReference type="InterPro" id="IPR013103">
    <property type="entry name" value="RVT_2"/>
</dbReference>
<dbReference type="InterPro" id="IPR043502">
    <property type="entry name" value="DNA/RNA_pol_sf"/>
</dbReference>
<gene>
    <name evidence="3" type="ORF">QYE76_049548</name>
</gene>
<dbReference type="EMBL" id="JAUUTY010000003">
    <property type="protein sequence ID" value="KAK1661389.1"/>
    <property type="molecule type" value="Genomic_DNA"/>
</dbReference>
<sequence length="1320" mass="140669">MWSVLLSSIRPARRHASHLVLGNNNLIGSRGYASNYSGDRHAEVKRHLYVVLDDHEDGFGVHKLDLRDSDDDEMGRGAARRLPEPPTLLVTIPTLGKRAQFSAVGTSIVAIGPTIMSPLLDGSWIPDDIGGVLIYDTKTAALTVVPHLPARLMRGYKAAMTVGNNLYMLGTEPPCCHWDGGGSLHLRRDLTYGSRAAVFRFRSSSPSQLVAAMMASGTSADSTASTSASSAGLSVPPAASVAGSLALSAGPGAVPPGALPPGTVPPGAIPPGAALPVASSIGAVLPLPSGTDVNPSASTTMASIRSDASRYSDSLAASMQHMAGLGTYPGYHNYPQMAGLGTYPLALGFPRPPLLPPAGAPSLPYTGTMPYSTPPGFPPQPQQPPSYGAGPFNNHAFPSIVTIAPAITIKLTSDNYMFWRAQVGPLLRSHMLMGYVDGSFVCPDPHVVVSHAGGLHQQPNPAHQHWIQQDQAILSGFVSSMTEGVLGMIMFAGTSREAWETLSGAFASTSIARASALRQEMADLKKDNKTINVYFHQMKALSDSLTSIGMPLRDDEFISSLLAGLGEEYDALFEVVNARTTPMQIRDLFSQLQATEQRKLAQRRTHGGAAHYPAAHAAASTPAGPVAAWTARGSPRPSAPPPKTAPPPAAPKPTAGRGSVVCQLCGVPRHTASRCYKRFNRDFLGIGNDGRDTEKQLSMAMTASHGSSSGAPQVADPAWYADSGATHHITHELDKLTSREPYHGTDQVHTANGSGTGRGGRLEILIPHAPPRDVDKTAPVMHGLQPMHGSPSGCVQPCNAAAPACNASGSASSCMPACEDTHRTESGLDAAAPCMSPAGSLDAMEKPDAPHATRTIAVPGMSSDGSLDAACTPARTPASRASNVSADDGLLSPAAPTPVSPVSRTATPLASSPATATSSPEIAPPVSSAAPVPPPTGPVTRLRRGIQQPKKRTDGTVAWNCILQAYSASKHTQEPRDYKEALRIPHWRDAMEAEFSALQDTGTWRLVPPIPGVNLIDSRWIFKVKLHADGSIERYKARLVAKGYKQRYGLDYDETFSPVVKPATIRLLLGMALSHHWYLRQLDIQNAFLHGYLDEEVYMRQPPGFVDSSRPDHYCRLVKSLYGLKQAPRAWHARLSSVLGSLGFSPSVADTSLFILRRPDVTIFLLIYVDDIIVLSSLEGAIPRLIGKLRSEFSVKDLGALHYFLGIEVSSPSAGHLLLQQRKYALELLARAGMLKCAPVTTPMASSERLCSSDGDALSPEEATQYRSIVGGLQYLTVTRPDLSFVVNKVCQFLHEPRTPHWSAVKRILRYLSLFGSNPY</sequence>
<feature type="compositionally biased region" description="Low complexity" evidence="1">
    <location>
        <begin position="607"/>
        <end position="636"/>
    </location>
</feature>
<feature type="compositionally biased region" description="Low complexity" evidence="1">
    <location>
        <begin position="900"/>
        <end position="930"/>
    </location>
</feature>
<name>A0AAD8WGF7_LOLMU</name>
<dbReference type="PANTHER" id="PTHR47481">
    <property type="match status" value="1"/>
</dbReference>
<dbReference type="Pfam" id="PF07727">
    <property type="entry name" value="RVT_2"/>
    <property type="match status" value="1"/>
</dbReference>
<evidence type="ECO:0000259" key="2">
    <source>
        <dbReference type="Pfam" id="PF07727"/>
    </source>
</evidence>
<dbReference type="InterPro" id="IPR012871">
    <property type="entry name" value="DUF1668_ORYSA"/>
</dbReference>
<dbReference type="Pfam" id="PF14223">
    <property type="entry name" value="Retrotran_gag_2"/>
    <property type="match status" value="1"/>
</dbReference>
<feature type="compositionally biased region" description="Pro residues" evidence="1">
    <location>
        <begin position="637"/>
        <end position="651"/>
    </location>
</feature>
<reference evidence="3" key="1">
    <citation type="submission" date="2023-07" db="EMBL/GenBank/DDBJ databases">
        <title>A chromosome-level genome assembly of Lolium multiflorum.</title>
        <authorList>
            <person name="Chen Y."/>
            <person name="Copetti D."/>
            <person name="Kolliker R."/>
            <person name="Studer B."/>
        </authorList>
    </citation>
    <scope>NUCLEOTIDE SEQUENCE</scope>
    <source>
        <strain evidence="3">02402/16</strain>
        <tissue evidence="3">Leaf</tissue>
    </source>
</reference>
<evidence type="ECO:0000313" key="4">
    <source>
        <dbReference type="Proteomes" id="UP001231189"/>
    </source>
</evidence>
<dbReference type="Proteomes" id="UP001231189">
    <property type="component" value="Unassembled WGS sequence"/>
</dbReference>
<protein>
    <recommendedName>
        <fullName evidence="2">Reverse transcriptase Ty1/copia-type domain-containing protein</fullName>
    </recommendedName>
</protein>
<dbReference type="PANTHER" id="PTHR47481:SF31">
    <property type="entry name" value="OS01G0873500 PROTEIN"/>
    <property type="match status" value="1"/>
</dbReference>
<evidence type="ECO:0000313" key="3">
    <source>
        <dbReference type="EMBL" id="KAK1661389.1"/>
    </source>
</evidence>
<proteinExistence type="predicted"/>
<evidence type="ECO:0000256" key="1">
    <source>
        <dbReference type="SAM" id="MobiDB-lite"/>
    </source>
</evidence>
<keyword evidence="4" id="KW-1185">Reference proteome</keyword>
<comment type="caution">
    <text evidence="3">The sequence shown here is derived from an EMBL/GenBank/DDBJ whole genome shotgun (WGS) entry which is preliminary data.</text>
</comment>
<dbReference type="Pfam" id="PF07893">
    <property type="entry name" value="DUF1668"/>
    <property type="match status" value="1"/>
</dbReference>
<organism evidence="3 4">
    <name type="scientific">Lolium multiflorum</name>
    <name type="common">Italian ryegrass</name>
    <name type="synonym">Lolium perenne subsp. multiflorum</name>
    <dbReference type="NCBI Taxonomy" id="4521"/>
    <lineage>
        <taxon>Eukaryota</taxon>
        <taxon>Viridiplantae</taxon>
        <taxon>Streptophyta</taxon>
        <taxon>Embryophyta</taxon>
        <taxon>Tracheophyta</taxon>
        <taxon>Spermatophyta</taxon>
        <taxon>Magnoliopsida</taxon>
        <taxon>Liliopsida</taxon>
        <taxon>Poales</taxon>
        <taxon>Poaceae</taxon>
        <taxon>BOP clade</taxon>
        <taxon>Pooideae</taxon>
        <taxon>Poodae</taxon>
        <taxon>Poeae</taxon>
        <taxon>Poeae Chloroplast Group 2 (Poeae type)</taxon>
        <taxon>Loliodinae</taxon>
        <taxon>Loliinae</taxon>
        <taxon>Lolium</taxon>
    </lineage>
</organism>
<feature type="domain" description="Reverse transcriptase Ty1/copia-type" evidence="2">
    <location>
        <begin position="1003"/>
        <end position="1245"/>
    </location>
</feature>
<feature type="region of interest" description="Disordered" evidence="1">
    <location>
        <begin position="597"/>
        <end position="657"/>
    </location>
</feature>
<dbReference type="SUPFAM" id="SSF56672">
    <property type="entry name" value="DNA/RNA polymerases"/>
    <property type="match status" value="1"/>
</dbReference>
<feature type="region of interest" description="Disordered" evidence="1">
    <location>
        <begin position="855"/>
        <end position="950"/>
    </location>
</feature>